<reference evidence="1 2" key="1">
    <citation type="journal article" date="2017" name="MBio">
        <title>Type VI secretion-mediated competition in the bee gut microbiome.</title>
        <authorList>
            <person name="Steele M.I."/>
            <person name="Kwong W.K."/>
            <person name="Powell J.E."/>
            <person name="Whiteley M."/>
            <person name="Moran N.A."/>
        </authorList>
    </citation>
    <scope>NUCLEOTIDE SEQUENCE [LARGE SCALE GENOMIC DNA]</scope>
    <source>
        <strain evidence="1 2">PEB0171</strain>
    </source>
</reference>
<evidence type="ECO:0000313" key="1">
    <source>
        <dbReference type="EMBL" id="PIT62445.1"/>
    </source>
</evidence>
<sequence length="267" mass="30324">MQKITFYIYHYFFLLLLIVIGLPVYAEDSVSDTFNITRQSKILPVTQTCAGDPWQHIVWVHVHDNEETARQAALLTLNQIKQGCLVDFRHGGSREISIQTAEVSYQFDPNRIFTETGRNNALKCRRGNCAGAREELGQEVRSFLDQYLIHVKLIVALHNNHPRGLSIRNYLPGGSMAQAISQVAVSPDKDPHDFFYVTSRQAFDFLSSRDFNVVLQNNQDVHDDGSLSVWAARQQIDYINAEGGTGNLISQMAMLAAVQAYMQQYYY</sequence>
<name>A0A2N9Y478_9NEIS</name>
<dbReference type="Proteomes" id="UP000231094">
    <property type="component" value="Unassembled WGS sequence"/>
</dbReference>
<evidence type="ECO:0008006" key="3">
    <source>
        <dbReference type="Google" id="ProtNLM"/>
    </source>
</evidence>
<dbReference type="EMBL" id="MEIV01000051">
    <property type="protein sequence ID" value="PIT62445.1"/>
    <property type="molecule type" value="Genomic_DNA"/>
</dbReference>
<dbReference type="RefSeq" id="WP_100116772.1">
    <property type="nucleotide sequence ID" value="NZ_MEIV01000051.1"/>
</dbReference>
<proteinExistence type="predicted"/>
<comment type="caution">
    <text evidence="1">The sequence shown here is derived from an EMBL/GenBank/DDBJ whole genome shotgun (WGS) entry which is preliminary data.</text>
</comment>
<organism evidence="1 2">
    <name type="scientific">Snodgrassella alvi</name>
    <dbReference type="NCBI Taxonomy" id="1196083"/>
    <lineage>
        <taxon>Bacteria</taxon>
        <taxon>Pseudomonadati</taxon>
        <taxon>Pseudomonadota</taxon>
        <taxon>Betaproteobacteria</taxon>
        <taxon>Neisseriales</taxon>
        <taxon>Neisseriaceae</taxon>
        <taxon>Snodgrassella</taxon>
    </lineage>
</organism>
<accession>A0A2N9Y478</accession>
<protein>
    <recommendedName>
        <fullName evidence="3">N-acetylmuramoyl-L-alanine amidase</fullName>
    </recommendedName>
</protein>
<evidence type="ECO:0000313" key="2">
    <source>
        <dbReference type="Proteomes" id="UP000231094"/>
    </source>
</evidence>
<dbReference type="AlphaFoldDB" id="A0A2N9Y478"/>
<gene>
    <name evidence="1" type="ORF">BHC47_04970</name>
</gene>